<keyword evidence="1" id="KW-1133">Transmembrane helix</keyword>
<gene>
    <name evidence="2" type="ORF">SAMN06265221_10958</name>
</gene>
<reference evidence="2 3" key="1">
    <citation type="submission" date="2017-05" db="EMBL/GenBank/DDBJ databases">
        <authorList>
            <person name="Varghese N."/>
            <person name="Submissions S."/>
        </authorList>
    </citation>
    <scope>NUCLEOTIDE SEQUENCE [LARGE SCALE GENOMIC DNA]</scope>
    <source>
        <strain evidence="2 3">DSM 100094</strain>
    </source>
</reference>
<feature type="transmembrane region" description="Helical" evidence="1">
    <location>
        <begin position="6"/>
        <end position="26"/>
    </location>
</feature>
<dbReference type="RefSeq" id="WP_142663334.1">
    <property type="nucleotide sequence ID" value="NZ_FXTK01000009.1"/>
</dbReference>
<organism evidence="2 3">
    <name type="scientific">Paracoccus laeviglucosivorans</name>
    <dbReference type="NCBI Taxonomy" id="1197861"/>
    <lineage>
        <taxon>Bacteria</taxon>
        <taxon>Pseudomonadati</taxon>
        <taxon>Pseudomonadota</taxon>
        <taxon>Alphaproteobacteria</taxon>
        <taxon>Rhodobacterales</taxon>
        <taxon>Paracoccaceae</taxon>
        <taxon>Paracoccus</taxon>
    </lineage>
</organism>
<evidence type="ECO:0000313" key="2">
    <source>
        <dbReference type="EMBL" id="SMO74107.1"/>
    </source>
</evidence>
<sequence>MAKGWTTIAIGIVAALAVVLGLVLTGGPGHARKQKRDMQREQDLISMSSWIDCIAQSRNALPQTPEPTDQCAWDQRAAGPYTQAPYRYQAISPRSYRICADFELPPQRPIDRWGRDAEGCITREFLPRG</sequence>
<keyword evidence="1" id="KW-0472">Membrane</keyword>
<proteinExistence type="predicted"/>
<evidence type="ECO:0000313" key="3">
    <source>
        <dbReference type="Proteomes" id="UP000319014"/>
    </source>
</evidence>
<dbReference type="OrthoDB" id="7847741at2"/>
<accession>A0A521DQV6</accession>
<keyword evidence="3" id="KW-1185">Reference proteome</keyword>
<name>A0A521DQV6_9RHOB</name>
<dbReference type="EMBL" id="FXTK01000009">
    <property type="protein sequence ID" value="SMO74107.1"/>
    <property type="molecule type" value="Genomic_DNA"/>
</dbReference>
<dbReference type="AlphaFoldDB" id="A0A521DQV6"/>
<evidence type="ECO:0000256" key="1">
    <source>
        <dbReference type="SAM" id="Phobius"/>
    </source>
</evidence>
<keyword evidence="1" id="KW-0812">Transmembrane</keyword>
<protein>
    <submittedName>
        <fullName evidence="2">Uncharacterized protein</fullName>
    </submittedName>
</protein>
<dbReference type="Proteomes" id="UP000319014">
    <property type="component" value="Unassembled WGS sequence"/>
</dbReference>